<feature type="compositionally biased region" description="Low complexity" evidence="2">
    <location>
        <begin position="344"/>
        <end position="361"/>
    </location>
</feature>
<feature type="region of interest" description="Disordered" evidence="2">
    <location>
        <begin position="1"/>
        <end position="90"/>
    </location>
</feature>
<feature type="compositionally biased region" description="Basic and acidic residues" evidence="2">
    <location>
        <begin position="68"/>
        <end position="85"/>
    </location>
</feature>
<feature type="coiled-coil region" evidence="1">
    <location>
        <begin position="412"/>
        <end position="516"/>
    </location>
</feature>
<feature type="region of interest" description="Disordered" evidence="2">
    <location>
        <begin position="199"/>
        <end position="248"/>
    </location>
</feature>
<evidence type="ECO:0000313" key="3">
    <source>
        <dbReference type="EMBL" id="KAE9036859.1"/>
    </source>
</evidence>
<feature type="compositionally biased region" description="Acidic residues" evidence="2">
    <location>
        <begin position="362"/>
        <end position="372"/>
    </location>
</feature>
<sequence>MPGHRHASHSRRSRSRSRSSHYSRHSCSSRRSRRTPSPAASVYSSSSDRSLSPPAVEAEYLRRRLLRDRKEDKTAKATRAKEKTAEPQSGKGLGVMCIYPGCTAPVMYTQSWKNHMIKAHLKTTGEKNMKHHRDSYEVAVDSAVLLNTADNAKRMLMFRIGNLEHSLDRLTQRLETEIEAKMEAVMAPLMSELYERLSKRLDARPRSPSRSRSPPPRSRTHAKRRYDYDDHHSSSPKVPRHSRSASVRTVFEATEDTSMEVVEEDKAPVPTAAAEQLVHMATSTPAVTSTPAPTVTSTPVAPSAPAAPAPPVQTPMPAPPAKSTSTPAPPAAPPVQTPTPVAPPTDSTPSPTKPAAPAAENQSEEEEEEDEPAPTSKPGPQRTPKQSEAARTNLVKGRRNKRIKEAASQVKINRMTKLRDQVEAKLKAATEKFAATVATLASASDGEQAAIEAEIAKLEAEVQKRTKDLKAIKLDLGLKGAASSAHTAVMFSKDVAQELKEKENAVKAATKKANARQSSAERAAAKAAMEIAVSEYEAFSRVADEVDDAVEAVAVPVGEAVQADQLTKDMVEKALQAAHAFEEFSDGFNHDLLKPPQPPAQSSEEAGQDVEL</sequence>
<evidence type="ECO:0000313" key="4">
    <source>
        <dbReference type="Proteomes" id="UP000435112"/>
    </source>
</evidence>
<dbReference type="AlphaFoldDB" id="A0A6A3N5E8"/>
<feature type="region of interest" description="Disordered" evidence="2">
    <location>
        <begin position="285"/>
        <end position="408"/>
    </location>
</feature>
<feature type="compositionally biased region" description="Pro residues" evidence="2">
    <location>
        <begin position="305"/>
        <end position="320"/>
    </location>
</feature>
<keyword evidence="1" id="KW-0175">Coiled coil</keyword>
<dbReference type="Proteomes" id="UP000435112">
    <property type="component" value="Unassembled WGS sequence"/>
</dbReference>
<feature type="compositionally biased region" description="Low complexity" evidence="2">
    <location>
        <begin position="36"/>
        <end position="55"/>
    </location>
</feature>
<name>A0A6A3N5E8_9STRA</name>
<feature type="compositionally biased region" description="Basic residues" evidence="2">
    <location>
        <begin position="1"/>
        <end position="34"/>
    </location>
</feature>
<accession>A0A6A3N5E8</accession>
<evidence type="ECO:0000256" key="1">
    <source>
        <dbReference type="SAM" id="Coils"/>
    </source>
</evidence>
<comment type="caution">
    <text evidence="3">The sequence shown here is derived from an EMBL/GenBank/DDBJ whole genome shotgun (WGS) entry which is preliminary data.</text>
</comment>
<feature type="compositionally biased region" description="Pro residues" evidence="2">
    <location>
        <begin position="327"/>
        <end position="343"/>
    </location>
</feature>
<gene>
    <name evidence="3" type="ORF">PR002_g6870</name>
</gene>
<reference evidence="3 4" key="1">
    <citation type="submission" date="2018-09" db="EMBL/GenBank/DDBJ databases">
        <title>Genomic investigation of the strawberry pathogen Phytophthora fragariae indicates pathogenicity is determined by transcriptional variation in three key races.</title>
        <authorList>
            <person name="Adams T.M."/>
            <person name="Armitage A.D."/>
            <person name="Sobczyk M.K."/>
            <person name="Bates H.J."/>
            <person name="Dunwell J.M."/>
            <person name="Nellist C.F."/>
            <person name="Harrison R.J."/>
        </authorList>
    </citation>
    <scope>NUCLEOTIDE SEQUENCE [LARGE SCALE GENOMIC DNA]</scope>
    <source>
        <strain evidence="3 4">SCRP324</strain>
    </source>
</reference>
<dbReference type="EMBL" id="QXFU01000317">
    <property type="protein sequence ID" value="KAE9036859.1"/>
    <property type="molecule type" value="Genomic_DNA"/>
</dbReference>
<proteinExistence type="predicted"/>
<evidence type="ECO:0000256" key="2">
    <source>
        <dbReference type="SAM" id="MobiDB-lite"/>
    </source>
</evidence>
<dbReference type="PRINTS" id="PR01217">
    <property type="entry name" value="PRICHEXTENSN"/>
</dbReference>
<organism evidence="3 4">
    <name type="scientific">Phytophthora rubi</name>
    <dbReference type="NCBI Taxonomy" id="129364"/>
    <lineage>
        <taxon>Eukaryota</taxon>
        <taxon>Sar</taxon>
        <taxon>Stramenopiles</taxon>
        <taxon>Oomycota</taxon>
        <taxon>Peronosporomycetes</taxon>
        <taxon>Peronosporales</taxon>
        <taxon>Peronosporaceae</taxon>
        <taxon>Phytophthora</taxon>
    </lineage>
</organism>
<feature type="region of interest" description="Disordered" evidence="2">
    <location>
        <begin position="586"/>
        <end position="612"/>
    </location>
</feature>
<feature type="compositionally biased region" description="Low complexity" evidence="2">
    <location>
        <begin position="285"/>
        <end position="304"/>
    </location>
</feature>
<protein>
    <submittedName>
        <fullName evidence="3">Uncharacterized protein</fullName>
    </submittedName>
</protein>